<gene>
    <name evidence="2" type="ORF">PMACD_LOCUS10303</name>
</gene>
<comment type="caution">
    <text evidence="2">The sequence shown here is derived from an EMBL/GenBank/DDBJ whole genome shotgun (WGS) entry which is preliminary data.</text>
</comment>
<name>A0A821UGM7_9NEOP</name>
<dbReference type="PROSITE" id="PS51257">
    <property type="entry name" value="PROKAR_LIPOPROTEIN"/>
    <property type="match status" value="1"/>
</dbReference>
<protein>
    <submittedName>
        <fullName evidence="2">Uncharacterized protein</fullName>
    </submittedName>
</protein>
<reference evidence="2" key="1">
    <citation type="submission" date="2021-02" db="EMBL/GenBank/DDBJ databases">
        <authorList>
            <person name="Steward A R."/>
        </authorList>
    </citation>
    <scope>NUCLEOTIDE SEQUENCE</scope>
</reference>
<dbReference type="Proteomes" id="UP000663880">
    <property type="component" value="Unassembled WGS sequence"/>
</dbReference>
<evidence type="ECO:0000313" key="2">
    <source>
        <dbReference type="EMBL" id="CAF4889227.1"/>
    </source>
</evidence>
<keyword evidence="3" id="KW-1185">Reference proteome</keyword>
<feature type="region of interest" description="Disordered" evidence="1">
    <location>
        <begin position="109"/>
        <end position="158"/>
    </location>
</feature>
<sequence>MYRGYATHSITIGGYSDFLGAAGALGGCAWTLGAITILAYEGATGAEAAPSSAGATGAAGPGSEASTSDGAIAALPAEGAAGGGTVPGGCTGGPPYIEAATWRQPRVAREAWRTSNSRSAHGRFAEDSPSEPGSTAENGRRTRVAVVRAGRRHSSRISANSCCSAYEDNLFKKHVEPSSHTQR</sequence>
<accession>A0A821UGM7</accession>
<organism evidence="2 3">
    <name type="scientific">Pieris macdunnoughi</name>
    <dbReference type="NCBI Taxonomy" id="345717"/>
    <lineage>
        <taxon>Eukaryota</taxon>
        <taxon>Metazoa</taxon>
        <taxon>Ecdysozoa</taxon>
        <taxon>Arthropoda</taxon>
        <taxon>Hexapoda</taxon>
        <taxon>Insecta</taxon>
        <taxon>Pterygota</taxon>
        <taxon>Neoptera</taxon>
        <taxon>Endopterygota</taxon>
        <taxon>Lepidoptera</taxon>
        <taxon>Glossata</taxon>
        <taxon>Ditrysia</taxon>
        <taxon>Papilionoidea</taxon>
        <taxon>Pieridae</taxon>
        <taxon>Pierinae</taxon>
        <taxon>Pieris</taxon>
    </lineage>
</organism>
<evidence type="ECO:0000256" key="1">
    <source>
        <dbReference type="SAM" id="MobiDB-lite"/>
    </source>
</evidence>
<feature type="region of interest" description="Disordered" evidence="1">
    <location>
        <begin position="49"/>
        <end position="69"/>
    </location>
</feature>
<dbReference type="EMBL" id="CAJOBZ010000031">
    <property type="protein sequence ID" value="CAF4889227.1"/>
    <property type="molecule type" value="Genomic_DNA"/>
</dbReference>
<proteinExistence type="predicted"/>
<dbReference type="AlphaFoldDB" id="A0A821UGM7"/>
<evidence type="ECO:0000313" key="3">
    <source>
        <dbReference type="Proteomes" id="UP000663880"/>
    </source>
</evidence>